<dbReference type="Gene3D" id="3.40.50.300">
    <property type="entry name" value="P-loop containing nucleotide triphosphate hydrolases"/>
    <property type="match status" value="1"/>
</dbReference>
<accession>A0A9P6MFC4</accession>
<sequence>MLKDDQDPPPAWAPDLSQKPLIGKDPLVNALSPPSDTPPVYNVLLLGPTQAGKSTFLESVKQYADSSYDINIKRIGNGNMSHTQDVIEDEVMTSLPIYKLYDMNDDGRELDTTQIKTESAFKKLLARDDDLELRAEELPGSKLVRFRIIDTPGLDDTNGND</sequence>
<dbReference type="InterPro" id="IPR027417">
    <property type="entry name" value="P-loop_NTPase"/>
</dbReference>
<proteinExistence type="predicted"/>
<dbReference type="SUPFAM" id="SSF52540">
    <property type="entry name" value="P-loop containing nucleoside triphosphate hydrolases"/>
    <property type="match status" value="1"/>
</dbReference>
<gene>
    <name evidence="2" type="ORF">BGZ65_007935</name>
</gene>
<feature type="non-terminal residue" evidence="2">
    <location>
        <position position="161"/>
    </location>
</feature>
<dbReference type="OrthoDB" id="8954335at2759"/>
<protein>
    <recommendedName>
        <fullName evidence="4">G domain-containing protein</fullName>
    </recommendedName>
</protein>
<dbReference type="EMBL" id="JAAAHW010001160">
    <property type="protein sequence ID" value="KAF9996476.1"/>
    <property type="molecule type" value="Genomic_DNA"/>
</dbReference>
<dbReference type="AlphaFoldDB" id="A0A9P6MFC4"/>
<feature type="region of interest" description="Disordered" evidence="1">
    <location>
        <begin position="1"/>
        <end position="34"/>
    </location>
</feature>
<dbReference type="Proteomes" id="UP000749646">
    <property type="component" value="Unassembled WGS sequence"/>
</dbReference>
<evidence type="ECO:0000313" key="2">
    <source>
        <dbReference type="EMBL" id="KAF9996476.1"/>
    </source>
</evidence>
<organism evidence="2 3">
    <name type="scientific">Modicella reniformis</name>
    <dbReference type="NCBI Taxonomy" id="1440133"/>
    <lineage>
        <taxon>Eukaryota</taxon>
        <taxon>Fungi</taxon>
        <taxon>Fungi incertae sedis</taxon>
        <taxon>Mucoromycota</taxon>
        <taxon>Mortierellomycotina</taxon>
        <taxon>Mortierellomycetes</taxon>
        <taxon>Mortierellales</taxon>
        <taxon>Mortierellaceae</taxon>
        <taxon>Modicella</taxon>
    </lineage>
</organism>
<comment type="caution">
    <text evidence="2">The sequence shown here is derived from an EMBL/GenBank/DDBJ whole genome shotgun (WGS) entry which is preliminary data.</text>
</comment>
<evidence type="ECO:0000313" key="3">
    <source>
        <dbReference type="Proteomes" id="UP000749646"/>
    </source>
</evidence>
<name>A0A9P6MFC4_9FUNG</name>
<keyword evidence="3" id="KW-1185">Reference proteome</keyword>
<evidence type="ECO:0008006" key="4">
    <source>
        <dbReference type="Google" id="ProtNLM"/>
    </source>
</evidence>
<reference evidence="2" key="1">
    <citation type="journal article" date="2020" name="Fungal Divers.">
        <title>Resolving the Mortierellaceae phylogeny through synthesis of multi-gene phylogenetics and phylogenomics.</title>
        <authorList>
            <person name="Vandepol N."/>
            <person name="Liber J."/>
            <person name="Desiro A."/>
            <person name="Na H."/>
            <person name="Kennedy M."/>
            <person name="Barry K."/>
            <person name="Grigoriev I.V."/>
            <person name="Miller A.N."/>
            <person name="O'Donnell K."/>
            <person name="Stajich J.E."/>
            <person name="Bonito G."/>
        </authorList>
    </citation>
    <scope>NUCLEOTIDE SEQUENCE</scope>
    <source>
        <strain evidence="2">MES-2147</strain>
    </source>
</reference>
<evidence type="ECO:0000256" key="1">
    <source>
        <dbReference type="SAM" id="MobiDB-lite"/>
    </source>
</evidence>